<feature type="domain" description="DUF676" evidence="8">
    <location>
        <begin position="20"/>
        <end position="84"/>
    </location>
</feature>
<accession>A0A9P5K6H0</accession>
<reference evidence="9" key="1">
    <citation type="submission" date="2019-06" db="EMBL/GenBank/DDBJ databases">
        <authorList>
            <person name="Gan P."/>
            <person name="Shirasu K."/>
        </authorList>
    </citation>
    <scope>NUCLEOTIDE SEQUENCE [LARGE SCALE GENOMIC DNA]</scope>
    <source>
        <strain evidence="9">CAD2</strain>
    </source>
</reference>
<dbReference type="AlphaFoldDB" id="A0A9P5K6H0"/>
<evidence type="ECO:0000256" key="7">
    <source>
        <dbReference type="ARBA" id="ARBA00023136"/>
    </source>
</evidence>
<comment type="caution">
    <text evidence="9">The sequence shown here is derived from an EMBL/GenBank/DDBJ whole genome shotgun (WGS) entry which is preliminary data.</text>
</comment>
<dbReference type="GO" id="GO:0016020">
    <property type="term" value="C:membrane"/>
    <property type="evidence" value="ECO:0007669"/>
    <property type="project" value="UniProtKB-SubCell"/>
</dbReference>
<dbReference type="InterPro" id="IPR029058">
    <property type="entry name" value="AB_hydrolase_fold"/>
</dbReference>
<evidence type="ECO:0000256" key="5">
    <source>
        <dbReference type="ARBA" id="ARBA00022824"/>
    </source>
</evidence>
<dbReference type="Proteomes" id="UP000711996">
    <property type="component" value="Unassembled WGS sequence"/>
</dbReference>
<comment type="similarity">
    <text evidence="4">Belongs to the putative lipase ROG1 family.</text>
</comment>
<dbReference type="InterPro" id="IPR052374">
    <property type="entry name" value="SERAC1"/>
</dbReference>
<evidence type="ECO:0000256" key="3">
    <source>
        <dbReference type="ARBA" id="ARBA00004370"/>
    </source>
</evidence>
<name>A0A9P5K6H0_COLSI</name>
<evidence type="ECO:0000256" key="4">
    <source>
        <dbReference type="ARBA" id="ARBA00007920"/>
    </source>
</evidence>
<keyword evidence="6" id="KW-0496">Mitochondrion</keyword>
<evidence type="ECO:0000256" key="2">
    <source>
        <dbReference type="ARBA" id="ARBA00004240"/>
    </source>
</evidence>
<gene>
    <name evidence="9" type="primary">SERAC1</name>
    <name evidence="9" type="ORF">CGCSCA2_v004188</name>
</gene>
<proteinExistence type="inferred from homology"/>
<dbReference type="PANTHER" id="PTHR48182">
    <property type="entry name" value="PROTEIN SERAC1"/>
    <property type="match status" value="1"/>
</dbReference>
<dbReference type="InterPro" id="IPR007751">
    <property type="entry name" value="DUF676_lipase-like"/>
</dbReference>
<keyword evidence="5" id="KW-0256">Endoplasmic reticulum</keyword>
<dbReference type="Pfam" id="PF05057">
    <property type="entry name" value="DUF676"/>
    <property type="match status" value="1"/>
</dbReference>
<dbReference type="PANTHER" id="PTHR48182:SF2">
    <property type="entry name" value="PROTEIN SERAC1"/>
    <property type="match status" value="1"/>
</dbReference>
<dbReference type="Gene3D" id="3.40.50.1820">
    <property type="entry name" value="alpha/beta hydrolase"/>
    <property type="match status" value="1"/>
</dbReference>
<organism evidence="9 10">
    <name type="scientific">Colletotrichum siamense</name>
    <name type="common">Anthracnose fungus</name>
    <dbReference type="NCBI Taxonomy" id="690259"/>
    <lineage>
        <taxon>Eukaryota</taxon>
        <taxon>Fungi</taxon>
        <taxon>Dikarya</taxon>
        <taxon>Ascomycota</taxon>
        <taxon>Pezizomycotina</taxon>
        <taxon>Sordariomycetes</taxon>
        <taxon>Hypocreomycetidae</taxon>
        <taxon>Glomerellales</taxon>
        <taxon>Glomerellaceae</taxon>
        <taxon>Colletotrichum</taxon>
        <taxon>Colletotrichum gloeosporioides species complex</taxon>
    </lineage>
</organism>
<evidence type="ECO:0000313" key="10">
    <source>
        <dbReference type="Proteomes" id="UP000711996"/>
    </source>
</evidence>
<dbReference type="OrthoDB" id="7464126at2759"/>
<keyword evidence="10" id="KW-1185">Reference proteome</keyword>
<sequence>MDAHWSATIERGLTSTEQRPIMFVGHSLGGLVIKTALLNSYMADIDHLEEQKSIELSTYAVMFLGTPHRGSEGARIAKVLTTILSIFSHTNIKPLHQMESDGEWVEELQERYNSISKNFKTVFFYETLAMPVSFGSTIVVPKASAVVPGAVDTESVPMVADHSTMVKFSSPGDANFVKVSKRLEFYSKSATKVVKKNWERWFIKKTTFQTPDRAEDKKLEAKVERVPEEFRLGVTFKTVWNQHFTGRNRTLQLMDDILRPSPHRMERKEVVLYGTGGIEWRNAQAIIQRLAYLPLAISQAGAHIAMNPSEMPFAAYLDLYHRYPKEILSRKARKAAWDEKDDTVLTTWEISFEAVQNQMPEAAEVLLVSGYLAPEGISQELFTYEGFFSGLMIQCYKSSKHFKSFDLSPFSSSLSARMMFLYIL</sequence>
<evidence type="ECO:0000313" key="9">
    <source>
        <dbReference type="EMBL" id="KAF4862066.1"/>
    </source>
</evidence>
<dbReference type="GO" id="GO:0005783">
    <property type="term" value="C:endoplasmic reticulum"/>
    <property type="evidence" value="ECO:0007669"/>
    <property type="project" value="UniProtKB-SubCell"/>
</dbReference>
<comment type="subcellular location">
    <subcellularLocation>
        <location evidence="2">Endoplasmic reticulum</location>
    </subcellularLocation>
    <subcellularLocation>
        <location evidence="3">Membrane</location>
    </subcellularLocation>
    <subcellularLocation>
        <location evidence="1">Mitochondrion</location>
    </subcellularLocation>
</comment>
<evidence type="ECO:0000256" key="6">
    <source>
        <dbReference type="ARBA" id="ARBA00023128"/>
    </source>
</evidence>
<evidence type="ECO:0000259" key="8">
    <source>
        <dbReference type="Pfam" id="PF05057"/>
    </source>
</evidence>
<keyword evidence="7" id="KW-0472">Membrane</keyword>
<dbReference type="EMBL" id="QPMT01000009">
    <property type="protein sequence ID" value="KAF4862066.1"/>
    <property type="molecule type" value="Genomic_DNA"/>
</dbReference>
<protein>
    <submittedName>
        <fullName evidence="9">Protein SERAC1</fullName>
    </submittedName>
</protein>
<dbReference type="GO" id="GO:0005739">
    <property type="term" value="C:mitochondrion"/>
    <property type="evidence" value="ECO:0007669"/>
    <property type="project" value="UniProtKB-SubCell"/>
</dbReference>
<dbReference type="SUPFAM" id="SSF53474">
    <property type="entry name" value="alpha/beta-Hydrolases"/>
    <property type="match status" value="1"/>
</dbReference>
<evidence type="ECO:0000256" key="1">
    <source>
        <dbReference type="ARBA" id="ARBA00004173"/>
    </source>
</evidence>